<comment type="caution">
    <text evidence="3">The sequence shown here is derived from an EMBL/GenBank/DDBJ whole genome shotgun (WGS) entry which is preliminary data.</text>
</comment>
<dbReference type="InterPro" id="IPR000620">
    <property type="entry name" value="EamA_dom"/>
</dbReference>
<feature type="transmembrane region" description="Helical" evidence="1">
    <location>
        <begin position="174"/>
        <end position="194"/>
    </location>
</feature>
<feature type="transmembrane region" description="Helical" evidence="1">
    <location>
        <begin position="269"/>
        <end position="287"/>
    </location>
</feature>
<protein>
    <recommendedName>
        <fullName evidence="2">EamA domain-containing protein</fullName>
    </recommendedName>
</protein>
<feature type="transmembrane region" description="Helical" evidence="1">
    <location>
        <begin position="54"/>
        <end position="76"/>
    </location>
</feature>
<feature type="transmembrane region" description="Helical" evidence="1">
    <location>
        <begin position="88"/>
        <end position="107"/>
    </location>
</feature>
<feature type="domain" description="EamA" evidence="2">
    <location>
        <begin position="1"/>
        <end position="130"/>
    </location>
</feature>
<dbReference type="AlphaFoldDB" id="A0A2M8LEZ2"/>
<evidence type="ECO:0000313" key="4">
    <source>
        <dbReference type="Proteomes" id="UP000231152"/>
    </source>
</evidence>
<dbReference type="SUPFAM" id="SSF103481">
    <property type="entry name" value="Multidrug resistance efflux transporter EmrE"/>
    <property type="match status" value="1"/>
</dbReference>
<accession>A0A2M8LEZ2</accession>
<feature type="transmembrane region" description="Helical" evidence="1">
    <location>
        <begin position="113"/>
        <end position="131"/>
    </location>
</feature>
<dbReference type="EMBL" id="PFET01000007">
    <property type="protein sequence ID" value="PJE75995.1"/>
    <property type="molecule type" value="Genomic_DNA"/>
</dbReference>
<keyword evidence="1" id="KW-0812">Transmembrane</keyword>
<name>A0A2M8LEZ2_9BACT</name>
<sequence length="288" mass="31648">FALLAPFTWAIVNVIDRFVMVRVARSSFVPAFAYSVVGIIGALVIYFVHGFTTLSILSVLLAMLAGMATVTASVLYFTAVSQEEISRIVPLLYFVPLYISVLAAIFLHEVFGPAKYIGILFLVLGATLLTYRPGTIRVSKPFWLMLVAAIFWAAAAILEKYLVTNSDVWTVYAWARLGAGLGAPLFIALVWREIAAIRQRWGSSRLAILGVNETINILAQLFLFFALSLGPVTLVSALGSVQSFFVLLLTLVVGFWRPGLLKEELGRRVFLQKFAATLLMFIGGFLVV</sequence>
<keyword evidence="1" id="KW-1133">Transmembrane helix</keyword>
<evidence type="ECO:0000256" key="1">
    <source>
        <dbReference type="SAM" id="Phobius"/>
    </source>
</evidence>
<dbReference type="Pfam" id="PF00892">
    <property type="entry name" value="EamA"/>
    <property type="match status" value="1"/>
</dbReference>
<evidence type="ECO:0000313" key="3">
    <source>
        <dbReference type="EMBL" id="PJE75995.1"/>
    </source>
</evidence>
<keyword evidence="1" id="KW-0472">Membrane</keyword>
<feature type="non-terminal residue" evidence="3">
    <location>
        <position position="1"/>
    </location>
</feature>
<dbReference type="GO" id="GO:0016020">
    <property type="term" value="C:membrane"/>
    <property type="evidence" value="ECO:0007669"/>
    <property type="project" value="InterPro"/>
</dbReference>
<dbReference type="Gene3D" id="1.10.3730.20">
    <property type="match status" value="1"/>
</dbReference>
<feature type="transmembrane region" description="Helical" evidence="1">
    <location>
        <begin position="233"/>
        <end position="257"/>
    </location>
</feature>
<reference evidence="3 4" key="1">
    <citation type="submission" date="2017-09" db="EMBL/GenBank/DDBJ databases">
        <title>Depth-based differentiation of microbial function through sediment-hosted aquifers and enrichment of novel symbionts in the deep terrestrial subsurface.</title>
        <authorList>
            <person name="Probst A.J."/>
            <person name="Ladd B."/>
            <person name="Jarett J.K."/>
            <person name="Geller-Mcgrath D.E."/>
            <person name="Sieber C.M."/>
            <person name="Emerson J.B."/>
            <person name="Anantharaman K."/>
            <person name="Thomas B.C."/>
            <person name="Malmstrom R."/>
            <person name="Stieglmeier M."/>
            <person name="Klingl A."/>
            <person name="Woyke T."/>
            <person name="Ryan C.M."/>
            <person name="Banfield J.F."/>
        </authorList>
    </citation>
    <scope>NUCLEOTIDE SEQUENCE [LARGE SCALE GENOMIC DNA]</scope>
    <source>
        <strain evidence="3">CG10_big_fil_rev_8_21_14_0_10_48_11</strain>
    </source>
</reference>
<feature type="transmembrane region" description="Helical" evidence="1">
    <location>
        <begin position="143"/>
        <end position="162"/>
    </location>
</feature>
<evidence type="ECO:0000259" key="2">
    <source>
        <dbReference type="Pfam" id="PF00892"/>
    </source>
</evidence>
<feature type="transmembrane region" description="Helical" evidence="1">
    <location>
        <begin position="27"/>
        <end position="48"/>
    </location>
</feature>
<dbReference type="Proteomes" id="UP000231152">
    <property type="component" value="Unassembled WGS sequence"/>
</dbReference>
<gene>
    <name evidence="3" type="ORF">COV04_01985</name>
</gene>
<organism evidence="3 4">
    <name type="scientific">Candidatus Uhrbacteria bacterium CG10_big_fil_rev_8_21_14_0_10_48_11</name>
    <dbReference type="NCBI Taxonomy" id="1975037"/>
    <lineage>
        <taxon>Bacteria</taxon>
        <taxon>Candidatus Uhriibacteriota</taxon>
    </lineage>
</organism>
<feature type="transmembrane region" description="Helical" evidence="1">
    <location>
        <begin position="206"/>
        <end position="227"/>
    </location>
</feature>
<proteinExistence type="predicted"/>
<dbReference type="InterPro" id="IPR037185">
    <property type="entry name" value="EmrE-like"/>
</dbReference>